<dbReference type="RefSeq" id="WP_037340333.1">
    <property type="nucleotide sequence ID" value="NZ_APNK01000033.1"/>
</dbReference>
<reference evidence="1 2" key="1">
    <citation type="submission" date="2013-03" db="EMBL/GenBank/DDBJ databases">
        <title>Salinisphaera hydrothermalis C41B8 Genome Sequencing.</title>
        <authorList>
            <person name="Li C."/>
            <person name="Lai Q."/>
            <person name="Shao Z."/>
        </authorList>
    </citation>
    <scope>NUCLEOTIDE SEQUENCE [LARGE SCALE GENOMIC DNA]</scope>
    <source>
        <strain evidence="1 2">C41B8</strain>
    </source>
</reference>
<gene>
    <name evidence="1" type="ORF">C41B8_15640</name>
</gene>
<proteinExistence type="predicted"/>
<dbReference type="GO" id="GO:0016829">
    <property type="term" value="F:lyase activity"/>
    <property type="evidence" value="ECO:0007669"/>
    <property type="project" value="UniProtKB-KW"/>
</dbReference>
<comment type="caution">
    <text evidence="1">The sequence shown here is derived from an EMBL/GenBank/DDBJ whole genome shotgun (WGS) entry which is preliminary data.</text>
</comment>
<organism evidence="1 2">
    <name type="scientific">Salinisphaera hydrothermalis (strain C41B8)</name>
    <dbReference type="NCBI Taxonomy" id="1304275"/>
    <lineage>
        <taxon>Bacteria</taxon>
        <taxon>Pseudomonadati</taxon>
        <taxon>Pseudomonadota</taxon>
        <taxon>Gammaproteobacteria</taxon>
        <taxon>Salinisphaerales</taxon>
        <taxon>Salinisphaeraceae</taxon>
        <taxon>Salinisphaera</taxon>
    </lineage>
</organism>
<name>A0A084IHY9_SALHC</name>
<dbReference type="AlphaFoldDB" id="A0A084IHY9"/>
<evidence type="ECO:0000313" key="1">
    <source>
        <dbReference type="EMBL" id="KEZ76323.1"/>
    </source>
</evidence>
<dbReference type="EMBL" id="APNK01000033">
    <property type="protein sequence ID" value="KEZ76323.1"/>
    <property type="molecule type" value="Genomic_DNA"/>
</dbReference>
<sequence>MISFALEEFHAVALPTHEFSGCARAASEPTCLADMGAVIFRTGTGVLYEPATVDDIIHKNVARTPDPFGIKAPRLTCWGKGAARANPPGVL</sequence>
<protein>
    <submittedName>
        <fullName evidence="1">3-octaprenyl-4-hydroxybenzoate carboxy-lyase</fullName>
    </submittedName>
</protein>
<keyword evidence="1" id="KW-0456">Lyase</keyword>
<evidence type="ECO:0000313" key="2">
    <source>
        <dbReference type="Proteomes" id="UP000028302"/>
    </source>
</evidence>
<dbReference type="OrthoDB" id="9781577at2"/>
<dbReference type="STRING" id="1304275.C41B8_15640"/>
<keyword evidence="2" id="KW-1185">Reference proteome</keyword>
<accession>A0A084IHY9</accession>
<dbReference type="Proteomes" id="UP000028302">
    <property type="component" value="Unassembled WGS sequence"/>
</dbReference>